<dbReference type="SMART" id="SM00320">
    <property type="entry name" value="WD40"/>
    <property type="match status" value="6"/>
</dbReference>
<keyword evidence="6" id="KW-1185">Reference proteome</keyword>
<evidence type="ECO:0000313" key="4">
    <source>
        <dbReference type="EMBL" id="CAD5214677.1"/>
    </source>
</evidence>
<dbReference type="PRINTS" id="PR00320">
    <property type="entry name" value="GPROTEINBRPT"/>
</dbReference>
<accession>A0A1I7RWB5</accession>
<dbReference type="PANTHER" id="PTHR19869:SF1">
    <property type="entry name" value="WD REPEAT-CONTAINING PROTEIN 31"/>
    <property type="match status" value="1"/>
</dbReference>
<evidence type="ECO:0000256" key="1">
    <source>
        <dbReference type="ARBA" id="ARBA00022574"/>
    </source>
</evidence>
<dbReference type="SUPFAM" id="SSF50978">
    <property type="entry name" value="WD40 repeat-like"/>
    <property type="match status" value="1"/>
</dbReference>
<dbReference type="PROSITE" id="PS50294">
    <property type="entry name" value="WD_REPEATS_REGION"/>
    <property type="match status" value="2"/>
</dbReference>
<dbReference type="Proteomes" id="UP000095284">
    <property type="component" value="Unplaced"/>
</dbReference>
<dbReference type="Proteomes" id="UP000659654">
    <property type="component" value="Unassembled WGS sequence"/>
</dbReference>
<protein>
    <submittedName>
        <fullName evidence="4">(pine wood nematode) hypothetical protein</fullName>
    </submittedName>
</protein>
<dbReference type="OrthoDB" id="6262491at2759"/>
<evidence type="ECO:0000256" key="3">
    <source>
        <dbReference type="PROSITE-ProRule" id="PRU00221"/>
    </source>
</evidence>
<dbReference type="EMBL" id="CAJFDI010000002">
    <property type="protein sequence ID" value="CAD5214677.1"/>
    <property type="molecule type" value="Genomic_DNA"/>
</dbReference>
<dbReference type="InterPro" id="IPR015943">
    <property type="entry name" value="WD40/YVTN_repeat-like_dom_sf"/>
</dbReference>
<dbReference type="Gene3D" id="2.130.10.10">
    <property type="entry name" value="YVTN repeat-like/Quinoprotein amine dehydrogenase"/>
    <property type="match status" value="2"/>
</dbReference>
<keyword evidence="1 3" id="KW-0853">WD repeat</keyword>
<feature type="repeat" description="WD" evidence="3">
    <location>
        <begin position="258"/>
        <end position="303"/>
    </location>
</feature>
<dbReference type="InterPro" id="IPR036322">
    <property type="entry name" value="WD40_repeat_dom_sf"/>
</dbReference>
<evidence type="ECO:0000256" key="2">
    <source>
        <dbReference type="ARBA" id="ARBA00022737"/>
    </source>
</evidence>
<dbReference type="eggNOG" id="KOG0279">
    <property type="taxonomic scope" value="Eukaryota"/>
</dbReference>
<dbReference type="InterPro" id="IPR040066">
    <property type="entry name" value="WDR31"/>
</dbReference>
<dbReference type="AlphaFoldDB" id="A0A1I7RWB5"/>
<dbReference type="PROSITE" id="PS50082">
    <property type="entry name" value="WD_REPEATS_2"/>
    <property type="match status" value="4"/>
</dbReference>
<feature type="repeat" description="WD" evidence="3">
    <location>
        <begin position="169"/>
        <end position="210"/>
    </location>
</feature>
<dbReference type="WBParaSite" id="BXY_0502800.1">
    <property type="protein sequence ID" value="BXY_0502800.1"/>
    <property type="gene ID" value="BXY_0502800"/>
</dbReference>
<dbReference type="InterPro" id="IPR001680">
    <property type="entry name" value="WD40_rpt"/>
</dbReference>
<dbReference type="Proteomes" id="UP000582659">
    <property type="component" value="Unassembled WGS sequence"/>
</dbReference>
<keyword evidence="2" id="KW-0677">Repeat</keyword>
<proteinExistence type="predicted"/>
<name>A0A1I7RWB5_BURXY</name>
<dbReference type="EMBL" id="CAJFCV020000002">
    <property type="protein sequence ID" value="CAG9095413.1"/>
    <property type="molecule type" value="Genomic_DNA"/>
</dbReference>
<dbReference type="InterPro" id="IPR019775">
    <property type="entry name" value="WD40_repeat_CS"/>
</dbReference>
<reference evidence="4" key="2">
    <citation type="submission" date="2020-09" db="EMBL/GenBank/DDBJ databases">
        <authorList>
            <person name="Kikuchi T."/>
        </authorList>
    </citation>
    <scope>NUCLEOTIDE SEQUENCE</scope>
    <source>
        <strain evidence="4">Ka4C1</strain>
    </source>
</reference>
<sequence length="371" mass="41470">MGTGYSTLPTNDDNDMFVAAACRDLGTKHCTTQIFRKEPQIRPTLHRDSINTLATVRPGIVISGSSDKNVIVHNMDTGECVNKWSGHKKEVTKVVYKHVGGKHYVLSGSRDTNIKLWRFNNPMAIQTYQAHDMTVSGLAILDESKFVSGARDSSIRLWDFETATPIRTLKINRNMVTHIDKVPQENIFVQTSEDRTLRVWDSRTMSVVYESPTRNQILTHCDCSSDGNYCLTASGGSANEGCEVTYWDLRKHEVIKELRGHEDNVKSAIFLPQQVTWKKLVLSASSDHTVRVWNLEEGNCLWKETLPTNAELHACVGFADGNVVVAGDQALLCGMRLYGKAGRPFLFVNSIQSNFHQPTMMPSATSSYSIP</sequence>
<dbReference type="InterPro" id="IPR020472">
    <property type="entry name" value="WD40_PAC1"/>
</dbReference>
<evidence type="ECO:0000313" key="7">
    <source>
        <dbReference type="WBParaSite" id="BXY_0502800.1"/>
    </source>
</evidence>
<evidence type="ECO:0000313" key="6">
    <source>
        <dbReference type="Proteomes" id="UP000659654"/>
    </source>
</evidence>
<feature type="repeat" description="WD" evidence="3">
    <location>
        <begin position="84"/>
        <end position="127"/>
    </location>
</feature>
<dbReference type="Pfam" id="PF00400">
    <property type="entry name" value="WD40"/>
    <property type="match status" value="4"/>
</dbReference>
<gene>
    <name evidence="4" type="ORF">BXYJ_LOCUS3649</name>
</gene>
<feature type="repeat" description="WD" evidence="3">
    <location>
        <begin position="128"/>
        <end position="168"/>
    </location>
</feature>
<evidence type="ECO:0000313" key="5">
    <source>
        <dbReference type="Proteomes" id="UP000095284"/>
    </source>
</evidence>
<dbReference type="SMR" id="A0A1I7RWB5"/>
<organism evidence="5 7">
    <name type="scientific">Bursaphelenchus xylophilus</name>
    <name type="common">Pinewood nematode worm</name>
    <name type="synonym">Aphelenchoides xylophilus</name>
    <dbReference type="NCBI Taxonomy" id="6326"/>
    <lineage>
        <taxon>Eukaryota</taxon>
        <taxon>Metazoa</taxon>
        <taxon>Ecdysozoa</taxon>
        <taxon>Nematoda</taxon>
        <taxon>Chromadorea</taxon>
        <taxon>Rhabditida</taxon>
        <taxon>Tylenchina</taxon>
        <taxon>Tylenchomorpha</taxon>
        <taxon>Aphelenchoidea</taxon>
        <taxon>Aphelenchoididae</taxon>
        <taxon>Bursaphelenchus</taxon>
    </lineage>
</organism>
<reference evidence="7" key="1">
    <citation type="submission" date="2016-11" db="UniProtKB">
        <authorList>
            <consortium name="WormBaseParasite"/>
        </authorList>
    </citation>
    <scope>IDENTIFICATION</scope>
</reference>
<dbReference type="PROSITE" id="PS00678">
    <property type="entry name" value="WD_REPEATS_1"/>
    <property type="match status" value="1"/>
</dbReference>
<dbReference type="CDD" id="cd00200">
    <property type="entry name" value="WD40"/>
    <property type="match status" value="1"/>
</dbReference>
<dbReference type="PANTHER" id="PTHR19869">
    <property type="entry name" value="SPERMATID WD-REPEAT PROTEIN"/>
    <property type="match status" value="1"/>
</dbReference>